<organism evidence="1">
    <name type="scientific">uncultured Mycobacterium sp</name>
    <dbReference type="NCBI Taxonomy" id="171292"/>
    <lineage>
        <taxon>Bacteria</taxon>
        <taxon>Bacillati</taxon>
        <taxon>Actinomycetota</taxon>
        <taxon>Actinomycetes</taxon>
        <taxon>Mycobacteriales</taxon>
        <taxon>Mycobacteriaceae</taxon>
        <taxon>Mycobacterium</taxon>
        <taxon>environmental samples</taxon>
    </lineage>
</organism>
<proteinExistence type="predicted"/>
<evidence type="ECO:0000313" key="1">
    <source>
        <dbReference type="EMBL" id="SBS76650.1"/>
    </source>
</evidence>
<gene>
    <name evidence="1" type="ORF">MHPYR_340059</name>
</gene>
<dbReference type="EMBL" id="FLQS01000028">
    <property type="protein sequence ID" value="SBS76650.1"/>
    <property type="molecule type" value="Genomic_DNA"/>
</dbReference>
<sequence>MTEDGSGLQVRQSPRKRSAVIGVADFTMMVRVPGQPAAVYVYTDDDRDEAARYAETVGGTVVPLPLAPPAGYTKGPDGSLIPIALAIEGRSRAEPSPTQDVM</sequence>
<dbReference type="AlphaFoldDB" id="A0A1Y5PGR9"/>
<name>A0A1Y5PGR9_9MYCO</name>
<protein>
    <submittedName>
        <fullName evidence="1">Uncharacterized protein</fullName>
    </submittedName>
</protein>
<reference evidence="1" key="1">
    <citation type="submission" date="2016-03" db="EMBL/GenBank/DDBJ databases">
        <authorList>
            <person name="Ploux O."/>
        </authorList>
    </citation>
    <scope>NUCLEOTIDE SEQUENCE</scope>
    <source>
        <strain evidence="1">UC10</strain>
    </source>
</reference>
<accession>A0A1Y5PGR9</accession>